<dbReference type="Proteomes" id="UP000221860">
    <property type="component" value="Unassembled WGS sequence"/>
</dbReference>
<dbReference type="GO" id="GO:0004852">
    <property type="term" value="F:uroporphyrinogen-III synthase activity"/>
    <property type="evidence" value="ECO:0007669"/>
    <property type="project" value="InterPro"/>
</dbReference>
<comment type="caution">
    <text evidence="2">The sequence shown here is derived from an EMBL/GenBank/DDBJ whole genome shotgun (WGS) entry which is preliminary data.</text>
</comment>
<dbReference type="OrthoDB" id="7204250at2"/>
<protein>
    <recommendedName>
        <fullName evidence="1">Tetrapyrrole biosynthesis uroporphyrinogen III synthase domain-containing protein</fullName>
    </recommendedName>
</protein>
<dbReference type="RefSeq" id="WP_099275329.1">
    <property type="nucleotide sequence ID" value="NZ_KZ304954.1"/>
</dbReference>
<gene>
    <name evidence="2" type="ORF">CJ301_06010</name>
</gene>
<name>A0A2G1MHQ9_9RHOB</name>
<accession>A0A2G1MHQ9</accession>
<feature type="domain" description="Tetrapyrrole biosynthesis uroporphyrinogen III synthase" evidence="1">
    <location>
        <begin position="32"/>
        <end position="222"/>
    </location>
</feature>
<keyword evidence="3" id="KW-1185">Reference proteome</keyword>
<dbReference type="Gene3D" id="3.40.50.10090">
    <property type="match status" value="2"/>
</dbReference>
<dbReference type="CDD" id="cd06578">
    <property type="entry name" value="HemD"/>
    <property type="match status" value="1"/>
</dbReference>
<dbReference type="EMBL" id="NQWH01000007">
    <property type="protein sequence ID" value="PHP28289.1"/>
    <property type="molecule type" value="Genomic_DNA"/>
</dbReference>
<sequence>MTEPMLLLTRPEPAARRFLAELELAAGRHVPALIAPLLRIDEMTPPRPELAPAALILTSERGARGAARMGYAGLPAWCVGPRTAQAARSAGLIPREGGGFAEALLAEILAAPDEGPLLHLRGDYQRGDLVARLRAAGRDCAQAVVYAQSARPAPAEARALLDGTAPVLAPVFSPRSAALLAGCAPVAAPLTLVAISAAAAAALAPLGGRVVTATRPDAEAMIDATLGALATFGSTDPVGGSSA</sequence>
<organism evidence="2 3">
    <name type="scientific">Limimaricola cinnabarinus</name>
    <dbReference type="NCBI Taxonomy" id="1125964"/>
    <lineage>
        <taxon>Bacteria</taxon>
        <taxon>Pseudomonadati</taxon>
        <taxon>Pseudomonadota</taxon>
        <taxon>Alphaproteobacteria</taxon>
        <taxon>Rhodobacterales</taxon>
        <taxon>Paracoccaceae</taxon>
        <taxon>Limimaricola</taxon>
    </lineage>
</organism>
<dbReference type="GO" id="GO:0033014">
    <property type="term" value="P:tetrapyrrole biosynthetic process"/>
    <property type="evidence" value="ECO:0007669"/>
    <property type="project" value="InterPro"/>
</dbReference>
<dbReference type="AlphaFoldDB" id="A0A2G1MHQ9"/>
<dbReference type="InterPro" id="IPR036108">
    <property type="entry name" value="4pyrrol_syn_uPrphyn_synt_sf"/>
</dbReference>
<proteinExistence type="predicted"/>
<dbReference type="Pfam" id="PF02602">
    <property type="entry name" value="HEM4"/>
    <property type="match status" value="1"/>
</dbReference>
<evidence type="ECO:0000313" key="2">
    <source>
        <dbReference type="EMBL" id="PHP28289.1"/>
    </source>
</evidence>
<dbReference type="SUPFAM" id="SSF69618">
    <property type="entry name" value="HemD-like"/>
    <property type="match status" value="1"/>
</dbReference>
<dbReference type="InterPro" id="IPR003754">
    <property type="entry name" value="4pyrrol_synth_uPrphyn_synth"/>
</dbReference>
<evidence type="ECO:0000259" key="1">
    <source>
        <dbReference type="Pfam" id="PF02602"/>
    </source>
</evidence>
<evidence type="ECO:0000313" key="3">
    <source>
        <dbReference type="Proteomes" id="UP000221860"/>
    </source>
</evidence>
<reference evidence="2 3" key="1">
    <citation type="submission" date="2017-08" db="EMBL/GenBank/DDBJ databases">
        <title>Draft Genome Sequence of Loktanella cinnabarina Strain XM1, Isolated from Coastal Surface Water.</title>
        <authorList>
            <person name="Ma R."/>
            <person name="Wang J."/>
            <person name="Wang Q."/>
            <person name="Ma Z."/>
            <person name="Li J."/>
            <person name="Chen L."/>
        </authorList>
    </citation>
    <scope>NUCLEOTIDE SEQUENCE [LARGE SCALE GENOMIC DNA]</scope>
    <source>
        <strain evidence="2 3">XM1</strain>
    </source>
</reference>